<organism evidence="2 3">
    <name type="scientific">Culex pipiens pipiens</name>
    <name type="common">Northern house mosquito</name>
    <dbReference type="NCBI Taxonomy" id="38569"/>
    <lineage>
        <taxon>Eukaryota</taxon>
        <taxon>Metazoa</taxon>
        <taxon>Ecdysozoa</taxon>
        <taxon>Arthropoda</taxon>
        <taxon>Hexapoda</taxon>
        <taxon>Insecta</taxon>
        <taxon>Pterygota</taxon>
        <taxon>Neoptera</taxon>
        <taxon>Endopterygota</taxon>
        <taxon>Diptera</taxon>
        <taxon>Nematocera</taxon>
        <taxon>Culicoidea</taxon>
        <taxon>Culicidae</taxon>
        <taxon>Culicinae</taxon>
        <taxon>Culicini</taxon>
        <taxon>Culex</taxon>
        <taxon>Culex</taxon>
    </lineage>
</organism>
<protein>
    <submittedName>
        <fullName evidence="2">Uncharacterized protein</fullName>
    </submittedName>
</protein>
<evidence type="ECO:0000256" key="1">
    <source>
        <dbReference type="SAM" id="MobiDB-lite"/>
    </source>
</evidence>
<dbReference type="InterPro" id="IPR031874">
    <property type="entry name" value="Cuticle_Acp1"/>
</dbReference>
<dbReference type="PANTHER" id="PTHR12336">
    <property type="entry name" value="ADULT CUTICLE PROTEIN 1-RELATED"/>
    <property type="match status" value="1"/>
</dbReference>
<dbReference type="Proteomes" id="UP001562425">
    <property type="component" value="Unassembled WGS sequence"/>
</dbReference>
<reference evidence="2 3" key="1">
    <citation type="submission" date="2024-05" db="EMBL/GenBank/DDBJ databases">
        <title>Culex pipiens pipiens assembly and annotation.</title>
        <authorList>
            <person name="Alout H."/>
            <person name="Durand T."/>
        </authorList>
    </citation>
    <scope>NUCLEOTIDE SEQUENCE [LARGE SCALE GENOMIC DNA]</scope>
    <source>
        <strain evidence="2">HA-2024</strain>
        <tissue evidence="2">Whole body</tissue>
    </source>
</reference>
<evidence type="ECO:0000313" key="2">
    <source>
        <dbReference type="EMBL" id="KAL1392885.1"/>
    </source>
</evidence>
<dbReference type="PANTHER" id="PTHR12336:SF0">
    <property type="entry name" value="ADULT CUTICLE PROTEIN 1-RELATED"/>
    <property type="match status" value="1"/>
</dbReference>
<dbReference type="Pfam" id="PF15955">
    <property type="entry name" value="Cuticle_4"/>
    <property type="match status" value="1"/>
</dbReference>
<keyword evidence="3" id="KW-1185">Reference proteome</keyword>
<sequence length="144" mass="15210">MNLDTSHRRGLQCPPTALTRGTAGTASTPGMVWNGLNNWNGLTWNGLNSYPYGVNQWSSAAAWPATYSNGYTNNWYGLGGKTVVQANVAKVNPWGLPLASSYGYGYNNYLGAAIPAAKYVAANPGSVHVAPLVGHAINQKLIVA</sequence>
<proteinExistence type="predicted"/>
<evidence type="ECO:0000313" key="3">
    <source>
        <dbReference type="Proteomes" id="UP001562425"/>
    </source>
</evidence>
<dbReference type="AlphaFoldDB" id="A0ABD1D3Z3"/>
<feature type="region of interest" description="Disordered" evidence="1">
    <location>
        <begin position="1"/>
        <end position="24"/>
    </location>
</feature>
<accession>A0ABD1D3Z3</accession>
<comment type="caution">
    <text evidence="2">The sequence shown here is derived from an EMBL/GenBank/DDBJ whole genome shotgun (WGS) entry which is preliminary data.</text>
</comment>
<name>A0ABD1D3Z3_CULPP</name>
<dbReference type="EMBL" id="JBEHCU010007731">
    <property type="protein sequence ID" value="KAL1392885.1"/>
    <property type="molecule type" value="Genomic_DNA"/>
</dbReference>
<gene>
    <name evidence="2" type="ORF">pipiens_012143</name>
</gene>